<comment type="similarity">
    <text evidence="1">Belongs to the short-chain dehydrogenases/reductases (SDR) family.</text>
</comment>
<sequence length="258" mass="27123">MSVLDQFRLDGRVAVVTGASSGLGVGFAQALAEAGADVVLAARRIDRLEEVRDKITAMGRRCIAVRTDVSQLEDCEALVATAVEQLGDVHVLVNNAGVGHAAPAHKEDPKDFNRVLGINLVGAYYMAQAFGRACIRAKHGGSIVNVSSVLGISGSDIPQVAYSASKAGMNGMTRDLAMQWSARYGIRVNSLAPSFFSSELTDPLLESEVGAKKVLARTPMGRIGELPELYGALLLLASDAGSYITGITLPVDGGWSLH</sequence>
<dbReference type="AlphaFoldDB" id="A0A147KD05"/>
<keyword evidence="5" id="KW-1185">Reference proteome</keyword>
<dbReference type="PRINTS" id="PR00081">
    <property type="entry name" value="GDHRDH"/>
</dbReference>
<reference evidence="5" key="1">
    <citation type="journal article" date="2017" name="Acta Aliment.">
        <title>Plant polysaccharide degrading enzyme system of Thermpbifida cellulosilytica TB100 revealed by de novo genome project data.</title>
        <authorList>
            <person name="Toth A."/>
            <person name="Baka E."/>
            <person name="Luzics S."/>
            <person name="Bata-Vidacs I."/>
            <person name="Nagy I."/>
            <person name="Balint B."/>
            <person name="Herceg R."/>
            <person name="Olasz F."/>
            <person name="Wilk T."/>
            <person name="Nagy T."/>
            <person name="Kriszt B."/>
            <person name="Nagy I."/>
            <person name="Kukolya J."/>
        </authorList>
    </citation>
    <scope>NUCLEOTIDE SEQUENCE [LARGE SCALE GENOMIC DNA]</scope>
    <source>
        <strain evidence="5">TB100</strain>
    </source>
</reference>
<dbReference type="SUPFAM" id="SSF51735">
    <property type="entry name" value="NAD(P)-binding Rossmann-fold domains"/>
    <property type="match status" value="1"/>
</dbReference>
<dbReference type="FunFam" id="3.40.50.720:FF:000084">
    <property type="entry name" value="Short-chain dehydrogenase reductase"/>
    <property type="match status" value="1"/>
</dbReference>
<dbReference type="OrthoDB" id="3458330at2"/>
<evidence type="ECO:0000313" key="4">
    <source>
        <dbReference type="EMBL" id="KUP95172.1"/>
    </source>
</evidence>
<evidence type="ECO:0000256" key="2">
    <source>
        <dbReference type="ARBA" id="ARBA00023002"/>
    </source>
</evidence>
<dbReference type="Gene3D" id="3.40.50.720">
    <property type="entry name" value="NAD(P)-binding Rossmann-like Domain"/>
    <property type="match status" value="1"/>
</dbReference>
<dbReference type="PRINTS" id="PR00080">
    <property type="entry name" value="SDRFAMILY"/>
</dbReference>
<evidence type="ECO:0000313" key="5">
    <source>
        <dbReference type="Proteomes" id="UP000074382"/>
    </source>
</evidence>
<dbReference type="NCBIfam" id="NF005559">
    <property type="entry name" value="PRK07231.1"/>
    <property type="match status" value="1"/>
</dbReference>
<protein>
    <submittedName>
        <fullName evidence="4">Short-chain dehydrogenase</fullName>
    </submittedName>
</protein>
<dbReference type="Proteomes" id="UP000074382">
    <property type="component" value="Unassembled WGS sequence"/>
</dbReference>
<dbReference type="PANTHER" id="PTHR42760">
    <property type="entry name" value="SHORT-CHAIN DEHYDROGENASES/REDUCTASES FAMILY MEMBER"/>
    <property type="match status" value="1"/>
</dbReference>
<dbReference type="GO" id="GO:0016616">
    <property type="term" value="F:oxidoreductase activity, acting on the CH-OH group of donors, NAD or NADP as acceptor"/>
    <property type="evidence" value="ECO:0007669"/>
    <property type="project" value="TreeGrafter"/>
</dbReference>
<proteinExistence type="inferred from homology"/>
<organism evidence="4 5">
    <name type="scientific">Thermobifida cellulosilytica TB100</name>
    <dbReference type="NCBI Taxonomy" id="665004"/>
    <lineage>
        <taxon>Bacteria</taxon>
        <taxon>Bacillati</taxon>
        <taxon>Actinomycetota</taxon>
        <taxon>Actinomycetes</taxon>
        <taxon>Streptosporangiales</taxon>
        <taxon>Nocardiopsidaceae</taxon>
        <taxon>Thermobifida</taxon>
    </lineage>
</organism>
<dbReference type="InterPro" id="IPR002347">
    <property type="entry name" value="SDR_fam"/>
</dbReference>
<gene>
    <name evidence="4" type="ORF">AC529_19020</name>
</gene>
<dbReference type="Pfam" id="PF13561">
    <property type="entry name" value="adh_short_C2"/>
    <property type="match status" value="1"/>
</dbReference>
<name>A0A147KD05_THECS</name>
<dbReference type="PATRIC" id="fig|665004.4.peg.2109"/>
<accession>A0A147KD05</accession>
<dbReference type="EMBL" id="LGEM01000143">
    <property type="protein sequence ID" value="KUP95172.1"/>
    <property type="molecule type" value="Genomic_DNA"/>
</dbReference>
<dbReference type="PANTHER" id="PTHR42760:SF133">
    <property type="entry name" value="3-OXOACYL-[ACYL-CARRIER-PROTEIN] REDUCTASE"/>
    <property type="match status" value="1"/>
</dbReference>
<dbReference type="GO" id="GO:0006633">
    <property type="term" value="P:fatty acid biosynthetic process"/>
    <property type="evidence" value="ECO:0007669"/>
    <property type="project" value="TreeGrafter"/>
</dbReference>
<dbReference type="STRING" id="665004.AC529_19020"/>
<dbReference type="InterPro" id="IPR036291">
    <property type="entry name" value="NAD(P)-bd_dom_sf"/>
</dbReference>
<dbReference type="InterPro" id="IPR020904">
    <property type="entry name" value="Sc_DH/Rdtase_CS"/>
</dbReference>
<comment type="caution">
    <text evidence="4">The sequence shown here is derived from an EMBL/GenBank/DDBJ whole genome shotgun (WGS) entry which is preliminary data.</text>
</comment>
<feature type="domain" description="Ketoreductase" evidence="3">
    <location>
        <begin position="12"/>
        <end position="194"/>
    </location>
</feature>
<dbReference type="PROSITE" id="PS00061">
    <property type="entry name" value="ADH_SHORT"/>
    <property type="match status" value="1"/>
</dbReference>
<evidence type="ECO:0000256" key="1">
    <source>
        <dbReference type="ARBA" id="ARBA00006484"/>
    </source>
</evidence>
<evidence type="ECO:0000259" key="3">
    <source>
        <dbReference type="SMART" id="SM00822"/>
    </source>
</evidence>
<dbReference type="SMART" id="SM00822">
    <property type="entry name" value="PKS_KR"/>
    <property type="match status" value="1"/>
</dbReference>
<dbReference type="InterPro" id="IPR057326">
    <property type="entry name" value="KR_dom"/>
</dbReference>
<dbReference type="GO" id="GO:0048038">
    <property type="term" value="F:quinone binding"/>
    <property type="evidence" value="ECO:0007669"/>
    <property type="project" value="TreeGrafter"/>
</dbReference>
<keyword evidence="2" id="KW-0560">Oxidoreductase</keyword>
<dbReference type="RefSeq" id="WP_068755680.1">
    <property type="nucleotide sequence ID" value="NZ_KQ950181.1"/>
</dbReference>